<dbReference type="EMBL" id="JACVVK020000504">
    <property type="protein sequence ID" value="KAK7469793.1"/>
    <property type="molecule type" value="Genomic_DNA"/>
</dbReference>
<proteinExistence type="predicted"/>
<accession>A0ABD0JCK3</accession>
<keyword evidence="2" id="KW-1185">Reference proteome</keyword>
<evidence type="ECO:0000313" key="1">
    <source>
        <dbReference type="EMBL" id="KAK7469793.1"/>
    </source>
</evidence>
<protein>
    <submittedName>
        <fullName evidence="1">Uncharacterized protein</fullName>
    </submittedName>
</protein>
<dbReference type="AlphaFoldDB" id="A0ABD0JCK3"/>
<gene>
    <name evidence="1" type="ORF">BaRGS_00036220</name>
</gene>
<reference evidence="1 2" key="1">
    <citation type="journal article" date="2023" name="Sci. Data">
        <title>Genome assembly of the Korean intertidal mud-creeper Batillaria attramentaria.</title>
        <authorList>
            <person name="Patra A.K."/>
            <person name="Ho P.T."/>
            <person name="Jun S."/>
            <person name="Lee S.J."/>
            <person name="Kim Y."/>
            <person name="Won Y.J."/>
        </authorList>
    </citation>
    <scope>NUCLEOTIDE SEQUENCE [LARGE SCALE GENOMIC DNA]</scope>
    <source>
        <strain evidence="1">Wonlab-2016</strain>
    </source>
</reference>
<organism evidence="1 2">
    <name type="scientific">Batillaria attramentaria</name>
    <dbReference type="NCBI Taxonomy" id="370345"/>
    <lineage>
        <taxon>Eukaryota</taxon>
        <taxon>Metazoa</taxon>
        <taxon>Spiralia</taxon>
        <taxon>Lophotrochozoa</taxon>
        <taxon>Mollusca</taxon>
        <taxon>Gastropoda</taxon>
        <taxon>Caenogastropoda</taxon>
        <taxon>Sorbeoconcha</taxon>
        <taxon>Cerithioidea</taxon>
        <taxon>Batillariidae</taxon>
        <taxon>Batillaria</taxon>
    </lineage>
</organism>
<name>A0ABD0JCK3_9CAEN</name>
<comment type="caution">
    <text evidence="1">The sequence shown here is derived from an EMBL/GenBank/DDBJ whole genome shotgun (WGS) entry which is preliminary data.</text>
</comment>
<sequence length="268" mass="30196">MGPKDKPKEMAQKDIPRPNLDLARPFCGEPCSIQSARETGREVASTLSVCWPFPAIDRRPKTKLNIDGLRRQQRNAQLPECVWELSQSLAVDAKNLSLEYQSLDSLEPNTDNVRVIRSVRSKTTPQPLSHAARPGHISGHVSVYNLAFPAALIKVHLSRFIWSPIPPSPASPLSSLPLPLLSSHAWFQISQLAFIPSTNLDQTLPGNSRSLNLWQRNRYKAHEIADNGRHKRSFKCRLRPIKKCAMNSRAHLSRAATVKYRRSHRDAL</sequence>
<dbReference type="Proteomes" id="UP001519460">
    <property type="component" value="Unassembled WGS sequence"/>
</dbReference>
<evidence type="ECO:0000313" key="2">
    <source>
        <dbReference type="Proteomes" id="UP001519460"/>
    </source>
</evidence>